<gene>
    <name evidence="3" type="ORF">RIMI_LOCUS8946912</name>
</gene>
<dbReference type="Gene3D" id="3.50.50.60">
    <property type="entry name" value="FAD/NAD(P)-binding domain"/>
    <property type="match status" value="1"/>
</dbReference>
<dbReference type="Proteomes" id="UP001176940">
    <property type="component" value="Unassembled WGS sequence"/>
</dbReference>
<dbReference type="InterPro" id="IPR010998">
    <property type="entry name" value="Integrase_recombinase_N"/>
</dbReference>
<feature type="domain" description="Core-binding (CB)" evidence="2">
    <location>
        <begin position="140"/>
        <end position="234"/>
    </location>
</feature>
<dbReference type="InterPro" id="IPR018168">
    <property type="entry name" value="Ubi_Hdrlase_CS"/>
</dbReference>
<proteinExistence type="predicted"/>
<dbReference type="SUPFAM" id="SSF47823">
    <property type="entry name" value="lambda integrase-like, N-terminal domain"/>
    <property type="match status" value="1"/>
</dbReference>
<evidence type="ECO:0000259" key="2">
    <source>
        <dbReference type="PROSITE" id="PS51900"/>
    </source>
</evidence>
<accession>A0ABN9LJ32</accession>
<dbReference type="Gene3D" id="1.10.150.130">
    <property type="match status" value="1"/>
</dbReference>
<comment type="caution">
    <text evidence="3">The sequence shown here is derived from an EMBL/GenBank/DDBJ whole genome shotgun (WGS) entry which is preliminary data.</text>
</comment>
<dbReference type="PANTHER" id="PTHR33066">
    <property type="entry name" value="INTEGRASE_SAM-LIKE_N DOMAIN-CONTAINING PROTEIN"/>
    <property type="match status" value="1"/>
</dbReference>
<dbReference type="EMBL" id="CAUEEQ010018161">
    <property type="protein sequence ID" value="CAJ0940807.1"/>
    <property type="molecule type" value="Genomic_DNA"/>
</dbReference>
<reference evidence="3" key="1">
    <citation type="submission" date="2023-07" db="EMBL/GenBank/DDBJ databases">
        <authorList>
            <person name="Stuckert A."/>
        </authorList>
    </citation>
    <scope>NUCLEOTIDE SEQUENCE</scope>
</reference>
<dbReference type="PANTHER" id="PTHR33066:SF2">
    <property type="entry name" value="FILAGGRIN-2-LIKE"/>
    <property type="match status" value="1"/>
</dbReference>
<keyword evidence="4" id="KW-1185">Reference proteome</keyword>
<name>A0ABN9LJ32_9NEOB</name>
<dbReference type="InterPro" id="IPR002938">
    <property type="entry name" value="FAD-bd"/>
</dbReference>
<keyword evidence="1" id="KW-0238">DNA-binding</keyword>
<protein>
    <recommendedName>
        <fullName evidence="2">Core-binding (CB) domain-containing protein</fullName>
    </recommendedName>
</protein>
<evidence type="ECO:0000256" key="1">
    <source>
        <dbReference type="ARBA" id="ARBA00023125"/>
    </source>
</evidence>
<dbReference type="Pfam" id="PF01494">
    <property type="entry name" value="FAD_binding_3"/>
    <property type="match status" value="1"/>
</dbReference>
<evidence type="ECO:0000313" key="3">
    <source>
        <dbReference type="EMBL" id="CAJ0940807.1"/>
    </source>
</evidence>
<sequence>MGNPQQCCHARSLPHPSLGQDQSLAHLGDPHTRCVELGSGLPQSPALASGEWSLHLEVFQQICLRWGTPDVDLMVSRLNNMVPQFIARSRDPCAMPSEQMLWSCRGIGSSCHTYFCLFLCSRESSRRSGPDLPPELRVPVFDDVAIESWIFARAEFSPGFSSTMVRARKPVSMRIYHRTWRIFFSWCNAHGRSPLVFSIPSILEFLQSGLESGLALGSLKGQVSALSVLFQRKIASRLPVKTFIQGVSRVVSPYRMPLASWDLNLVLGVLQEAPFEPLQDISLTLLSWKVVFLVANTSIRRVSELAALSCRPPFLIFHQDKVVLRTSPSFLPKVVSSFNLNEDIVLPSFCPAPTHCIEKALHTLDVVRALRRYISRTAPFRKSDVLFVLPEGHRKGVPASKATLAKWIRSTIQESYHCPPSGKQHKIHGPVSPNDWLGEKDFTLSDTWSSLVWSTSPEHASELLSMDDGRFVDAVNSAFWSSEHHSDFISSAGSLLRSAVSFLRPSGSSSRQLPPSVSHLRDKSRAAFPLGLCHATEYIRQRVALIGDAAHRVHPLAGQGVNMGFGDVASLVHHLSRAAFDGVDLGSIRHLLKYETERQRQNLPLMATIDLLKRLYNTKQPPVVLLRTVGLQATNALQPLKEQIMEFAMRNKYLIPYQPLRVLAPTDQKLDPVNPVGVGTLDYPISELPQFDHTCLDKAILPCAGVYYGGQRMNFNPILQPACSQRQIRKV</sequence>
<organism evidence="3 4">
    <name type="scientific">Ranitomeya imitator</name>
    <name type="common">mimic poison frog</name>
    <dbReference type="NCBI Taxonomy" id="111125"/>
    <lineage>
        <taxon>Eukaryota</taxon>
        <taxon>Metazoa</taxon>
        <taxon>Chordata</taxon>
        <taxon>Craniata</taxon>
        <taxon>Vertebrata</taxon>
        <taxon>Euteleostomi</taxon>
        <taxon>Amphibia</taxon>
        <taxon>Batrachia</taxon>
        <taxon>Anura</taxon>
        <taxon>Neobatrachia</taxon>
        <taxon>Hyloidea</taxon>
        <taxon>Dendrobatidae</taxon>
        <taxon>Dendrobatinae</taxon>
        <taxon>Ranitomeya</taxon>
    </lineage>
</organism>
<evidence type="ECO:0000313" key="4">
    <source>
        <dbReference type="Proteomes" id="UP001176940"/>
    </source>
</evidence>
<dbReference type="InterPro" id="IPR036188">
    <property type="entry name" value="FAD/NAD-bd_sf"/>
</dbReference>
<dbReference type="SUPFAM" id="SSF51905">
    <property type="entry name" value="FAD/NAD(P)-binding domain"/>
    <property type="match status" value="1"/>
</dbReference>
<dbReference type="Gene3D" id="3.30.9.10">
    <property type="entry name" value="D-Amino Acid Oxidase, subunit A, domain 2"/>
    <property type="match status" value="1"/>
</dbReference>
<dbReference type="InterPro" id="IPR044068">
    <property type="entry name" value="CB"/>
</dbReference>
<dbReference type="PROSITE" id="PS01304">
    <property type="entry name" value="UBIH"/>
    <property type="match status" value="1"/>
</dbReference>
<dbReference type="PROSITE" id="PS51900">
    <property type="entry name" value="CB"/>
    <property type="match status" value="1"/>
</dbReference>